<dbReference type="eggNOG" id="COG3290">
    <property type="taxonomic scope" value="Bacteria"/>
</dbReference>
<name>C6L9K1_9FIRM</name>
<sequence>MLTGLSVYKVMFMIQLLAGEGLFLVRLSRRKDFYLRCSIFVLVMVLAAAVFPVPSDGVWYMSFLYLSLFALTLAGLAFCFEEPFWNLVFCGIGGYTVQHLGYLLYMSFIDGTGLGRIYGTVINPYSTGAVETNDLAFLEIVFYIDFYFLVYTGAFEIFDRLLRKNRNLYLGRIHMIFLSALLIGADVVFNMITNYYTTDNIVSLLLERGYNIVLCLLILGLMYFQLSQREMRDELRVVQYILQQGRQQYDLAKKSRELVNIKYHDLRHQQEQMRLRAASREEQDELESVLSDYDVQVYTDCGTLDVILTEKNMLCKDRKIQLLCMADGAELDFVKPHHLYALLGNALDNAIEAVQKLPEEERIISVYIRRQGALVYLHVENPCEGTVPLRDGLPVTTKDDHNYHGYGMLSMKTVAEQYGGALSVQTEEGIFSLDVVLQEQAME</sequence>
<keyword evidence="3" id="KW-0418">Kinase</keyword>
<keyword evidence="1" id="KW-0472">Membrane</keyword>
<dbReference type="Gene3D" id="3.30.565.10">
    <property type="entry name" value="Histidine kinase-like ATPase, C-terminal domain"/>
    <property type="match status" value="1"/>
</dbReference>
<dbReference type="Pfam" id="PF14501">
    <property type="entry name" value="HATPase_c_5"/>
    <property type="match status" value="1"/>
</dbReference>
<comment type="caution">
    <text evidence="3">The sequence shown here is derived from an EMBL/GenBank/DDBJ whole genome shotgun (WGS) entry which is preliminary data.</text>
</comment>
<proteinExistence type="predicted"/>
<feature type="transmembrane region" description="Helical" evidence="1">
    <location>
        <begin position="59"/>
        <end position="80"/>
    </location>
</feature>
<dbReference type="OrthoDB" id="9813149at2"/>
<accession>C6L9K1</accession>
<feature type="transmembrane region" description="Helical" evidence="1">
    <location>
        <begin position="140"/>
        <end position="158"/>
    </location>
</feature>
<dbReference type="STRING" id="168384.SAMN05660368_02785"/>
<reference evidence="3" key="1">
    <citation type="submission" date="2009-07" db="EMBL/GenBank/DDBJ databases">
        <authorList>
            <person name="Weinstock G."/>
            <person name="Sodergren E."/>
            <person name="Clifton S."/>
            <person name="Fulton L."/>
            <person name="Fulton B."/>
            <person name="Courtney L."/>
            <person name="Fronick C."/>
            <person name="Harrison M."/>
            <person name="Strong C."/>
            <person name="Farmer C."/>
            <person name="Delahaunty K."/>
            <person name="Markovic C."/>
            <person name="Hall O."/>
            <person name="Minx P."/>
            <person name="Tomlinson C."/>
            <person name="Mitreva M."/>
            <person name="Nelson J."/>
            <person name="Hou S."/>
            <person name="Wollam A."/>
            <person name="Pepin K.H."/>
            <person name="Johnson M."/>
            <person name="Bhonagiri V."/>
            <person name="Nash W.E."/>
            <person name="Warren W."/>
            <person name="Chinwalla A."/>
            <person name="Mardis E.R."/>
            <person name="Wilson R.K."/>
        </authorList>
    </citation>
    <scope>NUCLEOTIDE SEQUENCE [LARGE SCALE GENOMIC DNA]</scope>
    <source>
        <strain evidence="3">DSM 14469</strain>
    </source>
</reference>
<gene>
    <name evidence="3" type="ORF">BRYFOR_05291</name>
</gene>
<feature type="transmembrane region" description="Helical" evidence="1">
    <location>
        <begin position="87"/>
        <end position="105"/>
    </location>
</feature>
<keyword evidence="1" id="KW-0812">Transmembrane</keyword>
<keyword evidence="3" id="KW-0808">Transferase</keyword>
<dbReference type="CDD" id="cd16935">
    <property type="entry name" value="HATPase_AgrC-ComD-like"/>
    <property type="match status" value="1"/>
</dbReference>
<dbReference type="InterPro" id="IPR032834">
    <property type="entry name" value="NatK-like_C"/>
</dbReference>
<evidence type="ECO:0000259" key="2">
    <source>
        <dbReference type="Pfam" id="PF14501"/>
    </source>
</evidence>
<dbReference type="EMBL" id="ACCL02000001">
    <property type="protein sequence ID" value="EET62940.1"/>
    <property type="molecule type" value="Genomic_DNA"/>
</dbReference>
<feature type="domain" description="Sensor histidine kinase NatK-like C-terminal" evidence="2">
    <location>
        <begin position="336"/>
        <end position="437"/>
    </location>
</feature>
<dbReference type="AlphaFoldDB" id="C6L9K1"/>
<protein>
    <submittedName>
        <fullName evidence="3">ATPase/histidine kinase/DNA gyrase B/HSP90 domain protein</fullName>
    </submittedName>
</protein>
<evidence type="ECO:0000256" key="1">
    <source>
        <dbReference type="SAM" id="Phobius"/>
    </source>
</evidence>
<dbReference type="SUPFAM" id="SSF55874">
    <property type="entry name" value="ATPase domain of HSP90 chaperone/DNA topoisomerase II/histidine kinase"/>
    <property type="match status" value="1"/>
</dbReference>
<evidence type="ECO:0000313" key="3">
    <source>
        <dbReference type="EMBL" id="EET62940.1"/>
    </source>
</evidence>
<feature type="transmembrane region" description="Helical" evidence="1">
    <location>
        <begin position="6"/>
        <end position="26"/>
    </location>
</feature>
<dbReference type="Proteomes" id="UP000005561">
    <property type="component" value="Unassembled WGS sequence"/>
</dbReference>
<organism evidence="3 4">
    <name type="scientific">Marvinbryantia formatexigens DSM 14469</name>
    <dbReference type="NCBI Taxonomy" id="478749"/>
    <lineage>
        <taxon>Bacteria</taxon>
        <taxon>Bacillati</taxon>
        <taxon>Bacillota</taxon>
        <taxon>Clostridia</taxon>
        <taxon>Lachnospirales</taxon>
        <taxon>Lachnospiraceae</taxon>
        <taxon>Marvinbryantia</taxon>
    </lineage>
</organism>
<feature type="transmembrane region" description="Helical" evidence="1">
    <location>
        <begin position="170"/>
        <end position="189"/>
    </location>
</feature>
<evidence type="ECO:0000313" key="4">
    <source>
        <dbReference type="Proteomes" id="UP000005561"/>
    </source>
</evidence>
<dbReference type="RefSeq" id="WP_006860093.1">
    <property type="nucleotide sequence ID" value="NZ_ACCL02000001.1"/>
</dbReference>
<keyword evidence="4" id="KW-1185">Reference proteome</keyword>
<dbReference type="GO" id="GO:0016301">
    <property type="term" value="F:kinase activity"/>
    <property type="evidence" value="ECO:0007669"/>
    <property type="project" value="UniProtKB-KW"/>
</dbReference>
<feature type="transmembrane region" description="Helical" evidence="1">
    <location>
        <begin position="209"/>
        <end position="226"/>
    </location>
</feature>
<dbReference type="InterPro" id="IPR036890">
    <property type="entry name" value="HATPase_C_sf"/>
</dbReference>
<keyword evidence="1" id="KW-1133">Transmembrane helix</keyword>
<feature type="transmembrane region" description="Helical" evidence="1">
    <location>
        <begin position="33"/>
        <end position="53"/>
    </location>
</feature>